<evidence type="ECO:0000313" key="3">
    <source>
        <dbReference type="Proteomes" id="UP000756132"/>
    </source>
</evidence>
<dbReference type="InterPro" id="IPR032675">
    <property type="entry name" value="LRR_dom_sf"/>
</dbReference>
<sequence length="321" mass="36328">MPLINLPTEILCDIAKPLALKDYLSFRLACRTTSRIDFEKFAQRLLKIDGCSIDVPFCQSRFSRGLLPAIALLRGSSALTERAQSIMLHFPASHEQTFGAHFQQVACEQEMFYAPTTEFLALLKKLRSLKIHSLNAVSPHAQLKFPDMIQILKTAAISLTELNLVSCNITSRQFQEILDGIPSLRTLKFGGNGRGSYCPDRWSRALAHIATRTELSIIKLEVSTLLEHHERQKDDPAIGYYSKYGCQRLCLLGQEYDFESAEDNATRYITKIWRSPDGFQQYKLGNTTSFMFGKRAIRAGLKIMLGNIMSKEEVESLHIET</sequence>
<reference evidence="2" key="1">
    <citation type="submission" date="2021-12" db="EMBL/GenBank/DDBJ databases">
        <authorList>
            <person name="Zaccaron A."/>
            <person name="Stergiopoulos I."/>
        </authorList>
    </citation>
    <scope>NUCLEOTIDE SEQUENCE</scope>
    <source>
        <strain evidence="2">Race5_Kim</strain>
    </source>
</reference>
<evidence type="ECO:0000313" key="2">
    <source>
        <dbReference type="EMBL" id="UJO24183.1"/>
    </source>
</evidence>
<dbReference type="Proteomes" id="UP000756132">
    <property type="component" value="Chromosome 12"/>
</dbReference>
<name>A0A9Q8PKK4_PASFU</name>
<accession>A0A9Q8PKK4</accession>
<dbReference type="RefSeq" id="XP_047768549.1">
    <property type="nucleotide sequence ID" value="XM_047913134.1"/>
</dbReference>
<dbReference type="GeneID" id="71993864"/>
<dbReference type="KEGG" id="ffu:CLAFUR5_13986"/>
<dbReference type="SUPFAM" id="SSF52047">
    <property type="entry name" value="RNI-like"/>
    <property type="match status" value="1"/>
</dbReference>
<reference evidence="2" key="2">
    <citation type="journal article" date="2022" name="Microb. Genom.">
        <title>A chromosome-scale genome assembly of the tomato pathogen Cladosporium fulvum reveals a compartmentalized genome architecture and the presence of a dispensable chromosome.</title>
        <authorList>
            <person name="Zaccaron A.Z."/>
            <person name="Chen L.H."/>
            <person name="Samaras A."/>
            <person name="Stergiopoulos I."/>
        </authorList>
    </citation>
    <scope>NUCLEOTIDE SEQUENCE</scope>
    <source>
        <strain evidence="2">Race5_Kim</strain>
    </source>
</reference>
<dbReference type="Gene3D" id="3.80.10.10">
    <property type="entry name" value="Ribonuclease Inhibitor"/>
    <property type="match status" value="1"/>
</dbReference>
<keyword evidence="3" id="KW-1185">Reference proteome</keyword>
<dbReference type="PROSITE" id="PS50181">
    <property type="entry name" value="FBOX"/>
    <property type="match status" value="1"/>
</dbReference>
<organism evidence="2 3">
    <name type="scientific">Passalora fulva</name>
    <name type="common">Tomato leaf mold</name>
    <name type="synonym">Cladosporium fulvum</name>
    <dbReference type="NCBI Taxonomy" id="5499"/>
    <lineage>
        <taxon>Eukaryota</taxon>
        <taxon>Fungi</taxon>
        <taxon>Dikarya</taxon>
        <taxon>Ascomycota</taxon>
        <taxon>Pezizomycotina</taxon>
        <taxon>Dothideomycetes</taxon>
        <taxon>Dothideomycetidae</taxon>
        <taxon>Mycosphaerellales</taxon>
        <taxon>Mycosphaerellaceae</taxon>
        <taxon>Fulvia</taxon>
    </lineage>
</organism>
<feature type="domain" description="F-box" evidence="1">
    <location>
        <begin position="1"/>
        <end position="45"/>
    </location>
</feature>
<gene>
    <name evidence="2" type="ORF">CLAFUR5_13986</name>
</gene>
<dbReference type="EMBL" id="CP090174">
    <property type="protein sequence ID" value="UJO24183.1"/>
    <property type="molecule type" value="Genomic_DNA"/>
</dbReference>
<dbReference type="AlphaFoldDB" id="A0A9Q8PKK4"/>
<evidence type="ECO:0000259" key="1">
    <source>
        <dbReference type="PROSITE" id="PS50181"/>
    </source>
</evidence>
<protein>
    <recommendedName>
        <fullName evidence="1">F-box domain-containing protein</fullName>
    </recommendedName>
</protein>
<dbReference type="InterPro" id="IPR001810">
    <property type="entry name" value="F-box_dom"/>
</dbReference>
<proteinExistence type="predicted"/>